<keyword evidence="2" id="KW-1185">Reference proteome</keyword>
<dbReference type="PANTHER" id="PTHR37946:SF1">
    <property type="entry name" value="SLL1969 PROTEIN"/>
    <property type="match status" value="1"/>
</dbReference>
<evidence type="ECO:0008006" key="3">
    <source>
        <dbReference type="Google" id="ProtNLM"/>
    </source>
</evidence>
<dbReference type="Gene3D" id="3.40.50.1820">
    <property type="entry name" value="alpha/beta hydrolase"/>
    <property type="match status" value="1"/>
</dbReference>
<dbReference type="EMBL" id="BMLK01000018">
    <property type="protein sequence ID" value="GGN56968.1"/>
    <property type="molecule type" value="Genomic_DNA"/>
</dbReference>
<dbReference type="Proteomes" id="UP000605099">
    <property type="component" value="Unassembled WGS sequence"/>
</dbReference>
<organism evidence="1 2">
    <name type="scientific">Novosphingobium indicum</name>
    <dbReference type="NCBI Taxonomy" id="462949"/>
    <lineage>
        <taxon>Bacteria</taxon>
        <taxon>Pseudomonadati</taxon>
        <taxon>Pseudomonadota</taxon>
        <taxon>Alphaproteobacteria</taxon>
        <taxon>Sphingomonadales</taxon>
        <taxon>Sphingomonadaceae</taxon>
        <taxon>Novosphingobium</taxon>
    </lineage>
</organism>
<sequence>MNERQEQDVEGTVRQQAGSLREAIARRAAFVREPHPEGVSKPPLQLLLGELRSLYRGRRKEPQVQPALHPMPVMLLPGFGAHPKRMKPMADALKAAGHEPHEWGLGFNFGPSQHNFSFLMRRVASIAREHKAPVALIGWSLGGLFAREIARREPQMVAKVITMGSPFSGDMRANNAWRAYQVVTGHAVDKPPIECDFAEKPPVPTIALWSPRDGVVAPRAACGWPGERDRAIALRCTHLDFASGASVISEVLRQLDIED</sequence>
<comment type="caution">
    <text evidence="1">The sequence shown here is derived from an EMBL/GenBank/DDBJ whole genome shotgun (WGS) entry which is preliminary data.</text>
</comment>
<reference evidence="2" key="1">
    <citation type="journal article" date="2019" name="Int. J. Syst. Evol. Microbiol.">
        <title>The Global Catalogue of Microorganisms (GCM) 10K type strain sequencing project: providing services to taxonomists for standard genome sequencing and annotation.</title>
        <authorList>
            <consortium name="The Broad Institute Genomics Platform"/>
            <consortium name="The Broad Institute Genome Sequencing Center for Infectious Disease"/>
            <person name="Wu L."/>
            <person name="Ma J."/>
        </authorList>
    </citation>
    <scope>NUCLEOTIDE SEQUENCE [LARGE SCALE GENOMIC DNA]</scope>
    <source>
        <strain evidence="2">CGMCC 1.6784</strain>
    </source>
</reference>
<dbReference type="PANTHER" id="PTHR37946">
    <property type="entry name" value="SLL1969 PROTEIN"/>
    <property type="match status" value="1"/>
</dbReference>
<gene>
    <name evidence="1" type="ORF">GCM10011349_35080</name>
</gene>
<accession>A0ABQ2JV53</accession>
<evidence type="ECO:0000313" key="2">
    <source>
        <dbReference type="Proteomes" id="UP000605099"/>
    </source>
</evidence>
<evidence type="ECO:0000313" key="1">
    <source>
        <dbReference type="EMBL" id="GGN56968.1"/>
    </source>
</evidence>
<name>A0ABQ2JV53_9SPHN</name>
<proteinExistence type="predicted"/>
<dbReference type="RefSeq" id="WP_188821654.1">
    <property type="nucleotide sequence ID" value="NZ_BMLK01000018.1"/>
</dbReference>
<protein>
    <recommendedName>
        <fullName evidence="3">Alpha/beta hydrolase</fullName>
    </recommendedName>
</protein>
<dbReference type="InterPro" id="IPR029058">
    <property type="entry name" value="AB_hydrolase_fold"/>
</dbReference>
<dbReference type="SUPFAM" id="SSF53474">
    <property type="entry name" value="alpha/beta-Hydrolases"/>
    <property type="match status" value="1"/>
</dbReference>